<evidence type="ECO:0000313" key="4">
    <source>
        <dbReference type="Proteomes" id="UP001327560"/>
    </source>
</evidence>
<dbReference type="Gene3D" id="2.100.10.30">
    <property type="entry name" value="Jacalin-like lectin domain"/>
    <property type="match status" value="1"/>
</dbReference>
<keyword evidence="1" id="KW-0430">Lectin</keyword>
<organism evidence="3 4">
    <name type="scientific">Canna indica</name>
    <name type="common">Indian-shot</name>
    <dbReference type="NCBI Taxonomy" id="4628"/>
    <lineage>
        <taxon>Eukaryota</taxon>
        <taxon>Viridiplantae</taxon>
        <taxon>Streptophyta</taxon>
        <taxon>Embryophyta</taxon>
        <taxon>Tracheophyta</taxon>
        <taxon>Spermatophyta</taxon>
        <taxon>Magnoliopsida</taxon>
        <taxon>Liliopsida</taxon>
        <taxon>Zingiberales</taxon>
        <taxon>Cannaceae</taxon>
        <taxon>Canna</taxon>
    </lineage>
</organism>
<dbReference type="SMART" id="SM00915">
    <property type="entry name" value="Jacalin"/>
    <property type="match status" value="1"/>
</dbReference>
<feature type="domain" description="Jacalin-type lectin" evidence="2">
    <location>
        <begin position="3"/>
        <end position="151"/>
    </location>
</feature>
<dbReference type="AlphaFoldDB" id="A0AAQ3QCZ1"/>
<dbReference type="Proteomes" id="UP001327560">
    <property type="component" value="Chromosome 4"/>
</dbReference>
<dbReference type="EMBL" id="CP136893">
    <property type="protein sequence ID" value="WOL05011.1"/>
    <property type="molecule type" value="Genomic_DNA"/>
</dbReference>
<evidence type="ECO:0000259" key="2">
    <source>
        <dbReference type="PROSITE" id="PS51752"/>
    </source>
</evidence>
<name>A0AAQ3QCZ1_9LILI</name>
<evidence type="ECO:0000256" key="1">
    <source>
        <dbReference type="ARBA" id="ARBA00022734"/>
    </source>
</evidence>
<dbReference type="SUPFAM" id="SSF51101">
    <property type="entry name" value="Mannose-binding lectins"/>
    <property type="match status" value="1"/>
</dbReference>
<proteinExistence type="predicted"/>
<gene>
    <name evidence="3" type="ORF">Cni_G13734</name>
</gene>
<evidence type="ECO:0000313" key="3">
    <source>
        <dbReference type="EMBL" id="WOL05011.1"/>
    </source>
</evidence>
<dbReference type="GO" id="GO:0030246">
    <property type="term" value="F:carbohydrate binding"/>
    <property type="evidence" value="ECO:0007669"/>
    <property type="project" value="UniProtKB-KW"/>
</dbReference>
<accession>A0AAQ3QCZ1</accession>
<sequence>MAAIKVGPWGNNIDNQFRFPWDMGVVDHISNIKFYYGLALTGLEITYTIDNKESTFQIGETTDTPSAELKLEEGEYFIGISGSYGTVLRTSLLTQLALETNKGKCVSVGEIRGNRFSFNVEEGAKMVGFFGGVDRPGPPRGISAIGFYMINN</sequence>
<reference evidence="3 4" key="1">
    <citation type="submission" date="2023-10" db="EMBL/GenBank/DDBJ databases">
        <title>Chromosome-scale genome assembly provides insights into flower coloration mechanisms of Canna indica.</title>
        <authorList>
            <person name="Li C."/>
        </authorList>
    </citation>
    <scope>NUCLEOTIDE SEQUENCE [LARGE SCALE GENOMIC DNA]</scope>
    <source>
        <tissue evidence="3">Flower</tissue>
    </source>
</reference>
<dbReference type="InterPro" id="IPR036404">
    <property type="entry name" value="Jacalin-like_lectin_dom_sf"/>
</dbReference>
<protein>
    <submittedName>
        <fullName evidence="3">Jacalin-related lectin 19-like</fullName>
    </submittedName>
</protein>
<dbReference type="PROSITE" id="PS51752">
    <property type="entry name" value="JACALIN_LECTIN"/>
    <property type="match status" value="1"/>
</dbReference>
<dbReference type="InterPro" id="IPR001229">
    <property type="entry name" value="Jacalin-like_lectin_dom"/>
</dbReference>
<dbReference type="PANTHER" id="PTHR46506">
    <property type="entry name" value="OS05G0143600 PROTEIN"/>
    <property type="match status" value="1"/>
</dbReference>
<keyword evidence="4" id="KW-1185">Reference proteome</keyword>
<dbReference type="Pfam" id="PF01419">
    <property type="entry name" value="Jacalin"/>
    <property type="match status" value="1"/>
</dbReference>